<feature type="compositionally biased region" description="Basic and acidic residues" evidence="1">
    <location>
        <begin position="1"/>
        <end position="10"/>
    </location>
</feature>
<reference evidence="3" key="1">
    <citation type="submission" date="2017-03" db="EMBL/GenBank/DDBJ databases">
        <title>Phytopthora megakarya and P. palmivora, two closely related causual agents of cacao black pod achieved similar genome size and gene model numbers by different mechanisms.</title>
        <authorList>
            <person name="Ali S."/>
            <person name="Shao J."/>
            <person name="Larry D.J."/>
            <person name="Kronmiller B."/>
            <person name="Shen D."/>
            <person name="Strem M.D."/>
            <person name="Melnick R.L."/>
            <person name="Guiltinan M.J."/>
            <person name="Tyler B.M."/>
            <person name="Meinhardt L.W."/>
            <person name="Bailey B.A."/>
        </authorList>
    </citation>
    <scope>NUCLEOTIDE SEQUENCE [LARGE SCALE GENOMIC DNA]</scope>
    <source>
        <strain evidence="3">zdho120</strain>
    </source>
</reference>
<protein>
    <submittedName>
        <fullName evidence="2">Uncharacterized protein</fullName>
    </submittedName>
</protein>
<evidence type="ECO:0000313" key="2">
    <source>
        <dbReference type="EMBL" id="OWZ05644.1"/>
    </source>
</evidence>
<gene>
    <name evidence="2" type="ORF">PHMEG_00022231</name>
</gene>
<feature type="region of interest" description="Disordered" evidence="1">
    <location>
        <begin position="1"/>
        <end position="44"/>
    </location>
</feature>
<dbReference type="EMBL" id="NBNE01004327">
    <property type="protein sequence ID" value="OWZ05644.1"/>
    <property type="molecule type" value="Genomic_DNA"/>
</dbReference>
<comment type="caution">
    <text evidence="2">The sequence shown here is derived from an EMBL/GenBank/DDBJ whole genome shotgun (WGS) entry which is preliminary data.</text>
</comment>
<accession>A0A225VKN7</accession>
<sequence>MTADSERESDSAPESSPIANDEEAEPIILLAQTQEAPAPSEQLQDEAGTHFPFDTTADTQLLSEVLSKPLFGAMRWKGIWEGITSRLNSKLNANFTARACRDRASLLLRQHAVRQEKNKSASGGSEAHTDSDDVLEELSTLKKAAAETKVSKRLGSSSESETQGIKRRRLAVLIESEQEETVARRQLEEKKVDLQLQDLQVRREKLEEQLMQRKFMQQQMQEQTKRTEKLMETAARPTGAA</sequence>
<dbReference type="Proteomes" id="UP000198211">
    <property type="component" value="Unassembled WGS sequence"/>
</dbReference>
<feature type="region of interest" description="Disordered" evidence="1">
    <location>
        <begin position="217"/>
        <end position="241"/>
    </location>
</feature>
<evidence type="ECO:0000313" key="3">
    <source>
        <dbReference type="Proteomes" id="UP000198211"/>
    </source>
</evidence>
<organism evidence="2 3">
    <name type="scientific">Phytophthora megakarya</name>
    <dbReference type="NCBI Taxonomy" id="4795"/>
    <lineage>
        <taxon>Eukaryota</taxon>
        <taxon>Sar</taxon>
        <taxon>Stramenopiles</taxon>
        <taxon>Oomycota</taxon>
        <taxon>Peronosporomycetes</taxon>
        <taxon>Peronosporales</taxon>
        <taxon>Peronosporaceae</taxon>
        <taxon>Phytophthora</taxon>
    </lineage>
</organism>
<keyword evidence="3" id="KW-1185">Reference proteome</keyword>
<name>A0A225VKN7_9STRA</name>
<dbReference type="OrthoDB" id="129415at2759"/>
<dbReference type="AlphaFoldDB" id="A0A225VKN7"/>
<evidence type="ECO:0000256" key="1">
    <source>
        <dbReference type="SAM" id="MobiDB-lite"/>
    </source>
</evidence>
<proteinExistence type="predicted"/>